<dbReference type="GO" id="GO:0000455">
    <property type="term" value="P:enzyme-directed rRNA pseudouridine synthesis"/>
    <property type="evidence" value="ECO:0007669"/>
    <property type="project" value="UniProtKB-ARBA"/>
</dbReference>
<sequence>MNAPRKPADRSTDRSADKPAGRPGRPAPRPVAELEALFEEQRGSERIAKRLARAGLCSRRDAERWIADGRVAVDGTLLDSPAVTVTDDSEIVVDGKPLPKIEPPRLWRFHKDRGTVTTARDPEGRKTVFDALPPDMPRVVTVGRLDLDSEGLLLLTNDGGLARYLELPSTGWTRRYRVRVFGPLDEKALAGLKRGVTIDGVAYGAIDVTIDKASRTNSWLTVGIKEGKNREIRRVMEYLGLSVSRLLRISYGPFQLGDIPTNGVEEVKTRVLKGQLGLDTGDETGRAKAKPKRTGTKPPGAKSAGPKAAPSKPGPAKGAAAKPAPGKPGPAKSDAPRKKDGNRADHRRKTPRN</sequence>
<proteinExistence type="inferred from homology"/>
<dbReference type="Gene3D" id="3.30.70.580">
    <property type="entry name" value="Pseudouridine synthase I, catalytic domain, N-terminal subdomain"/>
    <property type="match status" value="1"/>
</dbReference>
<dbReference type="InterPro" id="IPR006145">
    <property type="entry name" value="PsdUridine_synth_RsuA/RluA"/>
</dbReference>
<evidence type="ECO:0000256" key="3">
    <source>
        <dbReference type="ARBA" id="ARBA00022884"/>
    </source>
</evidence>
<evidence type="ECO:0000256" key="1">
    <source>
        <dbReference type="ARBA" id="ARBA00000073"/>
    </source>
</evidence>
<dbReference type="EMBL" id="FNBW01000006">
    <property type="protein sequence ID" value="SDF78385.1"/>
    <property type="molecule type" value="Genomic_DNA"/>
</dbReference>
<dbReference type="PANTHER" id="PTHR47683:SF3">
    <property type="entry name" value="RIBOSOMAL LARGE SUBUNIT PSEUDOURIDINE SYNTHASE B"/>
    <property type="match status" value="1"/>
</dbReference>
<evidence type="ECO:0000256" key="4">
    <source>
        <dbReference type="ARBA" id="ARBA00023235"/>
    </source>
</evidence>
<dbReference type="PANTHER" id="PTHR47683">
    <property type="entry name" value="PSEUDOURIDINE SYNTHASE FAMILY PROTEIN-RELATED"/>
    <property type="match status" value="1"/>
</dbReference>
<dbReference type="AlphaFoldDB" id="A0A8G2EVC0"/>
<gene>
    <name evidence="9" type="ORF">SAMN05660686_02361</name>
</gene>
<evidence type="ECO:0000313" key="10">
    <source>
        <dbReference type="Proteomes" id="UP000198615"/>
    </source>
</evidence>
<feature type="compositionally biased region" description="Low complexity" evidence="7">
    <location>
        <begin position="297"/>
        <end position="333"/>
    </location>
</feature>
<comment type="caution">
    <text evidence="9">The sequence shown here is derived from an EMBL/GenBank/DDBJ whole genome shotgun (WGS) entry which is preliminary data.</text>
</comment>
<feature type="compositionally biased region" description="Basic and acidic residues" evidence="7">
    <location>
        <begin position="1"/>
        <end position="20"/>
    </location>
</feature>
<feature type="region of interest" description="Disordered" evidence="7">
    <location>
        <begin position="275"/>
        <end position="353"/>
    </location>
</feature>
<dbReference type="Gene3D" id="3.10.290.10">
    <property type="entry name" value="RNA-binding S4 domain"/>
    <property type="match status" value="1"/>
</dbReference>
<dbReference type="InterPro" id="IPR020103">
    <property type="entry name" value="PsdUridine_synth_cat_dom_sf"/>
</dbReference>
<dbReference type="GO" id="GO:0003723">
    <property type="term" value="F:RNA binding"/>
    <property type="evidence" value="ECO:0007669"/>
    <property type="project" value="UniProtKB-KW"/>
</dbReference>
<accession>A0A8G2EVC0</accession>
<dbReference type="CDD" id="cd00165">
    <property type="entry name" value="S4"/>
    <property type="match status" value="1"/>
</dbReference>
<dbReference type="EC" id="5.4.99.-" evidence="6"/>
<comment type="similarity">
    <text evidence="2 6">Belongs to the pseudouridine synthase RsuA family.</text>
</comment>
<dbReference type="InterPro" id="IPR020094">
    <property type="entry name" value="TruA/RsuA/RluB/E/F_N"/>
</dbReference>
<dbReference type="SUPFAM" id="SSF55120">
    <property type="entry name" value="Pseudouridine synthase"/>
    <property type="match status" value="1"/>
</dbReference>
<organism evidence="9 10">
    <name type="scientific">Thalassobaculum litoreum DSM 18839</name>
    <dbReference type="NCBI Taxonomy" id="1123362"/>
    <lineage>
        <taxon>Bacteria</taxon>
        <taxon>Pseudomonadati</taxon>
        <taxon>Pseudomonadota</taxon>
        <taxon>Alphaproteobacteria</taxon>
        <taxon>Rhodospirillales</taxon>
        <taxon>Thalassobaculaceae</taxon>
        <taxon>Thalassobaculum</taxon>
    </lineage>
</organism>
<name>A0A8G2EVC0_9PROT</name>
<dbReference type="PROSITE" id="PS50889">
    <property type="entry name" value="S4"/>
    <property type="match status" value="1"/>
</dbReference>
<keyword evidence="3 5" id="KW-0694">RNA-binding</keyword>
<evidence type="ECO:0000256" key="6">
    <source>
        <dbReference type="RuleBase" id="RU003887"/>
    </source>
</evidence>
<dbReference type="InterPro" id="IPR002942">
    <property type="entry name" value="S4_RNA-bd"/>
</dbReference>
<dbReference type="RefSeq" id="WP_245701962.1">
    <property type="nucleotide sequence ID" value="NZ_FNBW01000006.1"/>
</dbReference>
<evidence type="ECO:0000256" key="2">
    <source>
        <dbReference type="ARBA" id="ARBA00008348"/>
    </source>
</evidence>
<evidence type="ECO:0000256" key="5">
    <source>
        <dbReference type="PROSITE-ProRule" id="PRU00182"/>
    </source>
</evidence>
<comment type="catalytic activity">
    <reaction evidence="1">
        <text>a uridine in RNA = a pseudouridine in RNA</text>
        <dbReference type="Rhea" id="RHEA:48348"/>
        <dbReference type="Rhea" id="RHEA-COMP:12068"/>
        <dbReference type="Rhea" id="RHEA-COMP:12069"/>
        <dbReference type="ChEBI" id="CHEBI:65314"/>
        <dbReference type="ChEBI" id="CHEBI:65315"/>
    </reaction>
</comment>
<keyword evidence="4 6" id="KW-0413">Isomerase</keyword>
<dbReference type="PROSITE" id="PS01149">
    <property type="entry name" value="PSI_RSU"/>
    <property type="match status" value="1"/>
</dbReference>
<dbReference type="InterPro" id="IPR050343">
    <property type="entry name" value="RsuA_PseudoU_synthase"/>
</dbReference>
<feature type="region of interest" description="Disordered" evidence="7">
    <location>
        <begin position="1"/>
        <end position="30"/>
    </location>
</feature>
<dbReference type="SMART" id="SM00363">
    <property type="entry name" value="S4"/>
    <property type="match status" value="1"/>
</dbReference>
<dbReference type="Pfam" id="PF00849">
    <property type="entry name" value="PseudoU_synth_2"/>
    <property type="match status" value="1"/>
</dbReference>
<evidence type="ECO:0000313" key="9">
    <source>
        <dbReference type="EMBL" id="SDF78385.1"/>
    </source>
</evidence>
<dbReference type="InterPro" id="IPR018496">
    <property type="entry name" value="PsdUridine_synth_RsuA/RluB_CS"/>
</dbReference>
<dbReference type="GO" id="GO:0120159">
    <property type="term" value="F:rRNA pseudouridine synthase activity"/>
    <property type="evidence" value="ECO:0007669"/>
    <property type="project" value="UniProtKB-ARBA"/>
</dbReference>
<dbReference type="Proteomes" id="UP000198615">
    <property type="component" value="Unassembled WGS sequence"/>
</dbReference>
<evidence type="ECO:0000256" key="7">
    <source>
        <dbReference type="SAM" id="MobiDB-lite"/>
    </source>
</evidence>
<keyword evidence="10" id="KW-1185">Reference proteome</keyword>
<dbReference type="Pfam" id="PF01479">
    <property type="entry name" value="S4"/>
    <property type="match status" value="1"/>
</dbReference>
<dbReference type="InterPro" id="IPR042092">
    <property type="entry name" value="PsdUridine_s_RsuA/RluB/E/F_cat"/>
</dbReference>
<feature type="compositionally biased region" description="Basic and acidic residues" evidence="7">
    <location>
        <begin position="334"/>
        <end position="344"/>
    </location>
</feature>
<dbReference type="Gene3D" id="3.30.70.1560">
    <property type="entry name" value="Alpha-L RNA-binding motif"/>
    <property type="match status" value="1"/>
</dbReference>
<reference evidence="9 10" key="1">
    <citation type="submission" date="2016-10" db="EMBL/GenBank/DDBJ databases">
        <authorList>
            <person name="Varghese N."/>
            <person name="Submissions S."/>
        </authorList>
    </citation>
    <scope>NUCLEOTIDE SEQUENCE [LARGE SCALE GENOMIC DNA]</scope>
    <source>
        <strain evidence="9 10">DSM 18839</strain>
    </source>
</reference>
<protein>
    <recommendedName>
        <fullName evidence="6">Pseudouridine synthase</fullName>
        <ecNumber evidence="6">5.4.99.-</ecNumber>
    </recommendedName>
</protein>
<dbReference type="InterPro" id="IPR036986">
    <property type="entry name" value="S4_RNA-bd_sf"/>
</dbReference>
<feature type="domain" description="RNA-binding S4" evidence="8">
    <location>
        <begin position="45"/>
        <end position="105"/>
    </location>
</feature>
<evidence type="ECO:0000259" key="8">
    <source>
        <dbReference type="SMART" id="SM00363"/>
    </source>
</evidence>
<dbReference type="InterPro" id="IPR000748">
    <property type="entry name" value="PsdUridine_synth_RsuA/RluB/E/F"/>
</dbReference>
<dbReference type="NCBIfam" id="TIGR00093">
    <property type="entry name" value="pseudouridine synthase"/>
    <property type="match status" value="1"/>
</dbReference>
<dbReference type="SUPFAM" id="SSF55174">
    <property type="entry name" value="Alpha-L RNA-binding motif"/>
    <property type="match status" value="1"/>
</dbReference>